<dbReference type="Proteomes" id="UP001333818">
    <property type="component" value="Unassembled WGS sequence"/>
</dbReference>
<name>A0AAW9Q9X9_9CYAN</name>
<proteinExistence type="predicted"/>
<protein>
    <recommendedName>
        <fullName evidence="5">Secreted protein</fullName>
    </recommendedName>
</protein>
<feature type="chain" id="PRO_5043499856" description="Secreted protein" evidence="2">
    <location>
        <begin position="26"/>
        <end position="144"/>
    </location>
</feature>
<reference evidence="3" key="1">
    <citation type="submission" date="2024-01" db="EMBL/GenBank/DDBJ databases">
        <title>Bank of Algae and Cyanobacteria of the Azores (BACA) strain genomes.</title>
        <authorList>
            <person name="Luz R."/>
            <person name="Cordeiro R."/>
            <person name="Fonseca A."/>
            <person name="Goncalves V."/>
        </authorList>
    </citation>
    <scope>NUCLEOTIDE SEQUENCE</scope>
    <source>
        <strain evidence="3">BACA0141</strain>
    </source>
</reference>
<organism evidence="3 4">
    <name type="scientific">Tumidithrix elongata BACA0141</name>
    <dbReference type="NCBI Taxonomy" id="2716417"/>
    <lineage>
        <taxon>Bacteria</taxon>
        <taxon>Bacillati</taxon>
        <taxon>Cyanobacteriota</taxon>
        <taxon>Cyanophyceae</taxon>
        <taxon>Pseudanabaenales</taxon>
        <taxon>Pseudanabaenaceae</taxon>
        <taxon>Tumidithrix</taxon>
        <taxon>Tumidithrix elongata</taxon>
    </lineage>
</organism>
<dbReference type="EMBL" id="JAZBJZ010000175">
    <property type="protein sequence ID" value="MEE3719818.1"/>
    <property type="molecule type" value="Genomic_DNA"/>
</dbReference>
<gene>
    <name evidence="3" type="ORF">V2H45_24045</name>
</gene>
<comment type="caution">
    <text evidence="3">The sequence shown here is derived from an EMBL/GenBank/DDBJ whole genome shotgun (WGS) entry which is preliminary data.</text>
</comment>
<feature type="region of interest" description="Disordered" evidence="1">
    <location>
        <begin position="25"/>
        <end position="44"/>
    </location>
</feature>
<evidence type="ECO:0000313" key="3">
    <source>
        <dbReference type="EMBL" id="MEE3719818.1"/>
    </source>
</evidence>
<evidence type="ECO:0000256" key="1">
    <source>
        <dbReference type="SAM" id="MobiDB-lite"/>
    </source>
</evidence>
<feature type="signal peptide" evidence="2">
    <location>
        <begin position="1"/>
        <end position="25"/>
    </location>
</feature>
<sequence>MLHFTKYFALGAILLLATPIAPSFADKSEPKPTAPATETPIQGDRQIDCKAQQVAAQAIDLAGTMVTPGEVAKAIVQTAKGLQDVNVPEMSFLDTKQTQMLNSALSLAKLMTRNLDAEALKPTIASLYRNVRETAKKNAQCSGQ</sequence>
<keyword evidence="4" id="KW-1185">Reference proteome</keyword>
<keyword evidence="2" id="KW-0732">Signal</keyword>
<evidence type="ECO:0000256" key="2">
    <source>
        <dbReference type="SAM" id="SignalP"/>
    </source>
</evidence>
<evidence type="ECO:0008006" key="5">
    <source>
        <dbReference type="Google" id="ProtNLM"/>
    </source>
</evidence>
<evidence type="ECO:0000313" key="4">
    <source>
        <dbReference type="Proteomes" id="UP001333818"/>
    </source>
</evidence>
<dbReference type="AlphaFoldDB" id="A0AAW9Q9X9"/>
<accession>A0AAW9Q9X9</accession>
<dbReference type="RefSeq" id="WP_330486255.1">
    <property type="nucleotide sequence ID" value="NZ_JAZBJZ010000175.1"/>
</dbReference>